<feature type="domain" description="LysM" evidence="1">
    <location>
        <begin position="41"/>
        <end position="89"/>
    </location>
</feature>
<evidence type="ECO:0000313" key="2">
    <source>
        <dbReference type="EMBL" id="RKT45152.1"/>
    </source>
</evidence>
<dbReference type="EMBL" id="RBXL01000001">
    <property type="protein sequence ID" value="RKT45152.1"/>
    <property type="molecule type" value="Genomic_DNA"/>
</dbReference>
<dbReference type="PROSITE" id="PS51782">
    <property type="entry name" value="LYSM"/>
    <property type="match status" value="1"/>
</dbReference>
<proteinExistence type="predicted"/>
<dbReference type="PANTHER" id="PTHR34700:SF4">
    <property type="entry name" value="PHAGE-LIKE ELEMENT PBSX PROTEIN XKDP"/>
    <property type="match status" value="1"/>
</dbReference>
<protein>
    <submittedName>
        <fullName evidence="2">LysM domain-containing protein</fullName>
    </submittedName>
</protein>
<dbReference type="InterPro" id="IPR052196">
    <property type="entry name" value="Bact_Kbp"/>
</dbReference>
<reference evidence="2 3" key="1">
    <citation type="submission" date="2018-10" db="EMBL/GenBank/DDBJ databases">
        <title>Genomic Encyclopedia of Archaeal and Bacterial Type Strains, Phase II (KMG-II): from individual species to whole genera.</title>
        <authorList>
            <person name="Goeker M."/>
        </authorList>
    </citation>
    <scope>NUCLEOTIDE SEQUENCE [LARGE SCALE GENOMIC DNA]</scope>
    <source>
        <strain evidence="2 3">DSM 235</strain>
    </source>
</reference>
<name>A0A495V6Y0_9GAMM</name>
<dbReference type="PANTHER" id="PTHR34700">
    <property type="entry name" value="POTASSIUM BINDING PROTEIN KBP"/>
    <property type="match status" value="1"/>
</dbReference>
<dbReference type="Pfam" id="PF01476">
    <property type="entry name" value="LysM"/>
    <property type="match status" value="1"/>
</dbReference>
<dbReference type="InterPro" id="IPR036779">
    <property type="entry name" value="LysM_dom_sf"/>
</dbReference>
<sequence length="407" mass="44850">MRVLTLRYTLGNLFFGVLVGLVAMTPATAVRALELAEGAPEVYEVRPGDTLWSIAGRYLRDPWLWPEIWQANDDQGNPDLIYPGERLRLVHVDGRPRVVRDTAAGASGEMRVVRLSPRVRVSALEAPVPMIPVASIAPFLTQPWVAESDAIKRAPYVVGFADDRTVAAPSDDVFVRRIDTTAVSEFEILRPGDALRDPDTNRILGYEATFVANAVLERVGDPAILRVMRSDREVAIGDRVIPASLEAPLENFFPRPAPAGMRGQILSVMNGISQIGQYDIVTINRGSHDRLQPGHVLEVFRGGEEVRDRVRDGGVNWNWKSDGPLTGAFWLGNEYSVKGWSESPTGSSAPIPLHADIGRDRATYIRPMQRAGLLMVFRSFDRVSFALVLNADRAMSVGDRVAPPPTR</sequence>
<organism evidence="2 3">
    <name type="scientific">Thiocapsa rosea</name>
    <dbReference type="NCBI Taxonomy" id="69360"/>
    <lineage>
        <taxon>Bacteria</taxon>
        <taxon>Pseudomonadati</taxon>
        <taxon>Pseudomonadota</taxon>
        <taxon>Gammaproteobacteria</taxon>
        <taxon>Chromatiales</taxon>
        <taxon>Chromatiaceae</taxon>
        <taxon>Thiocapsa</taxon>
    </lineage>
</organism>
<keyword evidence="3" id="KW-1185">Reference proteome</keyword>
<comment type="caution">
    <text evidence="2">The sequence shown here is derived from an EMBL/GenBank/DDBJ whole genome shotgun (WGS) entry which is preliminary data.</text>
</comment>
<dbReference type="CDD" id="cd00118">
    <property type="entry name" value="LysM"/>
    <property type="match status" value="1"/>
</dbReference>
<dbReference type="InterPro" id="IPR018392">
    <property type="entry name" value="LysM"/>
</dbReference>
<dbReference type="OrthoDB" id="9765158at2"/>
<dbReference type="Proteomes" id="UP000274556">
    <property type="component" value="Unassembled WGS sequence"/>
</dbReference>
<accession>A0A495V6Y0</accession>
<dbReference type="Gene3D" id="3.10.350.10">
    <property type="entry name" value="LysM domain"/>
    <property type="match status" value="1"/>
</dbReference>
<dbReference type="SUPFAM" id="SSF54106">
    <property type="entry name" value="LysM domain"/>
    <property type="match status" value="1"/>
</dbReference>
<evidence type="ECO:0000259" key="1">
    <source>
        <dbReference type="PROSITE" id="PS51782"/>
    </source>
</evidence>
<dbReference type="SMART" id="SM00257">
    <property type="entry name" value="LysM"/>
    <property type="match status" value="1"/>
</dbReference>
<dbReference type="AlphaFoldDB" id="A0A495V6Y0"/>
<dbReference type="RefSeq" id="WP_120797476.1">
    <property type="nucleotide sequence ID" value="NZ_RBXL01000001.1"/>
</dbReference>
<evidence type="ECO:0000313" key="3">
    <source>
        <dbReference type="Proteomes" id="UP000274556"/>
    </source>
</evidence>
<gene>
    <name evidence="2" type="ORF">BDD21_2569</name>
</gene>